<sequence>MDRNFGYGRRDFTAGSRGAPIAAAAVTRAAFPTRRRELAVIGPADGAMTIGSDVPGANVEVTTEDGATVFQERLPDGSAGDTIVMSIAPSPEAA</sequence>
<protein>
    <submittedName>
        <fullName evidence="1">Uncharacterized protein</fullName>
    </submittedName>
</protein>
<organism evidence="1 2">
    <name type="scientific">Neoroseomonas terrae</name>
    <dbReference type="NCBI Taxonomy" id="424799"/>
    <lineage>
        <taxon>Bacteria</taxon>
        <taxon>Pseudomonadati</taxon>
        <taxon>Pseudomonadota</taxon>
        <taxon>Alphaproteobacteria</taxon>
        <taxon>Acetobacterales</taxon>
        <taxon>Acetobacteraceae</taxon>
        <taxon>Neoroseomonas</taxon>
    </lineage>
</organism>
<reference evidence="2" key="1">
    <citation type="journal article" date="2021" name="Syst. Appl. Microbiol.">
        <title>Roseomonas hellenica sp. nov., isolated from roots of wild-growing Alkanna tinctoria.</title>
        <authorList>
            <person name="Rat A."/>
            <person name="Naranjo H.D."/>
            <person name="Lebbe L."/>
            <person name="Cnockaert M."/>
            <person name="Krigas N."/>
            <person name="Grigoriadou K."/>
            <person name="Maloupa E."/>
            <person name="Willems A."/>
        </authorList>
    </citation>
    <scope>NUCLEOTIDE SEQUENCE [LARGE SCALE GENOMIC DNA]</scope>
    <source>
        <strain evidence="2">LMG 31159</strain>
    </source>
</reference>
<accession>A0ABS5EKQ7</accession>
<dbReference type="EMBL" id="JAAEDI010000019">
    <property type="protein sequence ID" value="MBR0651601.1"/>
    <property type="molecule type" value="Genomic_DNA"/>
</dbReference>
<evidence type="ECO:0000313" key="1">
    <source>
        <dbReference type="EMBL" id="MBR0651601.1"/>
    </source>
</evidence>
<evidence type="ECO:0000313" key="2">
    <source>
        <dbReference type="Proteomes" id="UP000698752"/>
    </source>
</evidence>
<proteinExistence type="predicted"/>
<comment type="caution">
    <text evidence="1">The sequence shown here is derived from an EMBL/GenBank/DDBJ whole genome shotgun (WGS) entry which is preliminary data.</text>
</comment>
<dbReference type="Proteomes" id="UP000698752">
    <property type="component" value="Unassembled WGS sequence"/>
</dbReference>
<dbReference type="RefSeq" id="WP_211870263.1">
    <property type="nucleotide sequence ID" value="NZ_JAAEDI010000019.1"/>
</dbReference>
<name>A0ABS5EKQ7_9PROT</name>
<gene>
    <name evidence="1" type="ORF">GXW78_18165</name>
</gene>
<keyword evidence="2" id="KW-1185">Reference proteome</keyword>